<organism evidence="2">
    <name type="scientific">Clostridium botulinum</name>
    <dbReference type="NCBI Taxonomy" id="1491"/>
    <lineage>
        <taxon>Bacteria</taxon>
        <taxon>Bacillati</taxon>
        <taxon>Bacillota</taxon>
        <taxon>Clostridia</taxon>
        <taxon>Eubacteriales</taxon>
        <taxon>Clostridiaceae</taxon>
        <taxon>Clostridium</taxon>
    </lineage>
</organism>
<proteinExistence type="predicted"/>
<evidence type="ECO:0000256" key="1">
    <source>
        <dbReference type="SAM" id="Phobius"/>
    </source>
</evidence>
<dbReference type="AlphaFoldDB" id="A0A126JI58"/>
<dbReference type="EMBL" id="KT897275">
    <property type="protein sequence ID" value="ALT05374.1"/>
    <property type="molecule type" value="Genomic_DNA"/>
</dbReference>
<geneLocation type="plasmid" evidence="2">
    <name>p12/29</name>
</geneLocation>
<evidence type="ECO:0000313" key="2">
    <source>
        <dbReference type="EMBL" id="ALT05374.1"/>
    </source>
</evidence>
<accession>A0A126JI58</accession>
<name>A0A126JI58_CLOBO</name>
<keyword evidence="2" id="KW-0614">Plasmid</keyword>
<keyword evidence="1" id="KW-0472">Membrane</keyword>
<sequence>MISLTKGLYIIPGIINILIVLSFITFFIVSLATIVKYIKKINATLEKINATLEKKDEL</sequence>
<dbReference type="RefSeq" id="WP_172688268.1">
    <property type="nucleotide sequence ID" value="NZ_KT897275.1"/>
</dbReference>
<keyword evidence="1" id="KW-1133">Transmembrane helix</keyword>
<keyword evidence="1" id="KW-0812">Transmembrane</keyword>
<protein>
    <submittedName>
        <fullName evidence="2">Uncharacterized protein</fullName>
    </submittedName>
</protein>
<feature type="transmembrane region" description="Helical" evidence="1">
    <location>
        <begin position="14"/>
        <end position="38"/>
    </location>
</feature>
<reference evidence="2" key="1">
    <citation type="journal article" date="2016" name="Genome Biol. Evol.">
        <title>Evolution of chromosomal Clostridium botulinum type E neurotoxin gene clusters: evidence provided by their rare plasmid borne counterparts.</title>
        <authorList>
            <person name="Carter A.T."/>
            <person name="Austin J.W."/>
            <person name="Weedmark K.A."/>
            <person name="Peck M.W."/>
        </authorList>
    </citation>
    <scope>NUCLEOTIDE SEQUENCE</scope>
    <source>
        <strain evidence="2">IFR 12/29</strain>
        <plasmid evidence="2">p12/29</plasmid>
    </source>
</reference>